<name>A0A9J7YD88_CYPCA</name>
<evidence type="ECO:0000256" key="25">
    <source>
        <dbReference type="PROSITE-ProRule" id="PRU00176"/>
    </source>
</evidence>
<dbReference type="FunFam" id="3.30.70.330:FF:000044">
    <property type="entry name" value="Putative ccr4-not transcription complex subunit 4"/>
    <property type="match status" value="1"/>
</dbReference>
<evidence type="ECO:0000256" key="14">
    <source>
        <dbReference type="ARBA" id="ARBA00022843"/>
    </source>
</evidence>
<evidence type="ECO:0000259" key="31">
    <source>
        <dbReference type="PROSITE" id="PS50103"/>
    </source>
</evidence>
<comment type="subcellular location">
    <subcellularLocation>
        <location evidence="3">Cytoplasm</location>
    </subcellularLocation>
    <subcellularLocation>
        <location evidence="2">Nucleus</location>
    </subcellularLocation>
</comment>
<dbReference type="InterPro" id="IPR001841">
    <property type="entry name" value="Znf_RING"/>
</dbReference>
<dbReference type="Ensembl" id="ENSCCRT00000145061.1">
    <property type="protein sequence ID" value="ENSCCRP00000118144.1"/>
    <property type="gene ID" value="ENSCCRG00000038798.2"/>
</dbReference>
<evidence type="ECO:0000256" key="1">
    <source>
        <dbReference type="ARBA" id="ARBA00000900"/>
    </source>
</evidence>
<evidence type="ECO:0000256" key="6">
    <source>
        <dbReference type="ARBA" id="ARBA00022481"/>
    </source>
</evidence>
<keyword evidence="10 26" id="KW-0479">Metal-binding</keyword>
<sequence>MSRSPELKEDPMECPLCMEPLEIDDVNFFPCTCGYQICRFCWHRIRTDENGLCPACRKPYPEDPAVYKPLSQEEIQRIKNEKKQKQNEKKQKVTENRKHLASVRVVQRNLVFVVGLSQRLADAEVLKRPEYFGKFGKIHKVVINNSTSYAGSQGPSASAYVTYIRSDDALRAIQCVNNVIVDGRTLKASLGTTKYCSYFLKSMQCPKPDCMYLHELGDEAASFTKEEMQAGKHQEYEQKLLQDLYKANPNFLQTSASGEKSKSKPNSTQSPIGNPSEPISIGNGENISQVSTSSSDSPSPPPGLTKPSFIVPISMAELTARSPFEGAAAESQSLFSDNSNFRHPNPIPSGLPPFSSSPQGASDWPMTPEPQSLFTSDTIPVSSSTDWQAAFGFGSSAKQQQQDDDLGFDPFDVTRKALADLIEKELSVQEHPPLSPNPSSHQTSLPNGQQRLPHLQHRGLYNSFSLPQHMAARHPWMGLPTRNHHTHLNHTASAAHSHFLDLSMPAQYHSTGLGGIPISENNGSVESLNVKEWQDGLRALLPNININFGGLPNSTSSSSSSSTSSVNHIGVPVGSTGVSHSLSWDSTASWMDPAIITGIPASTGNSLDCLQDDNPPHWLKSLQALTEMDGPPSSSALPQPPHTSLLDAAAQLSLHRAAWAPYLPPPTLNPNQFHSPPPGFQTAFRPPAQTATDILQSAGIDRH</sequence>
<evidence type="ECO:0000256" key="21">
    <source>
        <dbReference type="ARBA" id="ARBA00075062"/>
    </source>
</evidence>
<dbReference type="Pfam" id="PF00076">
    <property type="entry name" value="RRM_1"/>
    <property type="match status" value="1"/>
</dbReference>
<dbReference type="Gene3D" id="3.30.70.330">
    <property type="match status" value="1"/>
</dbReference>
<feature type="domain" description="RRM" evidence="30">
    <location>
        <begin position="109"/>
        <end position="193"/>
    </location>
</feature>
<comment type="function">
    <text evidence="18">Has E3 ubiquitin ligase activity, promoting ubiquitination and degradation of target proteins. Involved in activation of the JAK/STAT pathway. Catalyzes ubiquitination of methylated RBM15. Plays a role in quality control of translation of mitochondrial outer membrane-localized mRNA. As part of the PINK1-regulated signaling, upon mitochondria damage, ubiquitinates ABCE1 and thereby recruits autophagy receptors to the mitochondrial outer membrane to initiate mitophagy.</text>
</comment>
<dbReference type="GO" id="GO:0003723">
    <property type="term" value="F:RNA binding"/>
    <property type="evidence" value="ECO:0007669"/>
    <property type="project" value="UniProtKB-UniRule"/>
</dbReference>
<dbReference type="FunFam" id="3.30.40.10:FF:000006">
    <property type="entry name" value="CCR4-NOT transcription complex subunit 4"/>
    <property type="match status" value="1"/>
</dbReference>
<feature type="domain" description="RING-type" evidence="29">
    <location>
        <begin position="14"/>
        <end position="57"/>
    </location>
</feature>
<feature type="compositionally biased region" description="Polar residues" evidence="28">
    <location>
        <begin position="254"/>
        <end position="273"/>
    </location>
</feature>
<dbReference type="CDD" id="cd16618">
    <property type="entry name" value="mRING-HC-C4C4_CNOT4"/>
    <property type="match status" value="1"/>
</dbReference>
<evidence type="ECO:0000256" key="22">
    <source>
        <dbReference type="ARBA" id="ARBA00077837"/>
    </source>
</evidence>
<evidence type="ECO:0000259" key="29">
    <source>
        <dbReference type="PROSITE" id="PS50089"/>
    </source>
</evidence>
<protein>
    <recommendedName>
        <fullName evidence="20">CCR4-NOT transcription complex subunit 4</fullName>
        <ecNumber evidence="5">2.3.2.27</ecNumber>
    </recommendedName>
    <alternativeName>
        <fullName evidence="23">CCR4-associated factor 4</fullName>
    </alternativeName>
    <alternativeName>
        <fullName evidence="24">E3 ubiquitin-protein ligase CNOT4</fullName>
    </alternativeName>
    <alternativeName>
        <fullName evidence="21">Potential transcriptional repressor NOT4Hp</fullName>
    </alternativeName>
    <alternativeName>
        <fullName evidence="22">RING-type E3 ubiquitin transferase CNOT4</fullName>
    </alternativeName>
</protein>
<dbReference type="GeneTree" id="ENSGT00390000000068"/>
<dbReference type="InterPro" id="IPR000504">
    <property type="entry name" value="RRM_dom"/>
</dbReference>
<evidence type="ECO:0000256" key="8">
    <source>
        <dbReference type="ARBA" id="ARBA00022553"/>
    </source>
</evidence>
<dbReference type="PROSITE" id="PS50089">
    <property type="entry name" value="ZF_RING_2"/>
    <property type="match status" value="1"/>
</dbReference>
<evidence type="ECO:0000256" key="12">
    <source>
        <dbReference type="ARBA" id="ARBA00022786"/>
    </source>
</evidence>
<dbReference type="InterPro" id="IPR003954">
    <property type="entry name" value="RRM_euk-type"/>
</dbReference>
<feature type="region of interest" description="Disordered" evidence="28">
    <location>
        <begin position="254"/>
        <end position="308"/>
    </location>
</feature>
<evidence type="ECO:0000256" key="2">
    <source>
        <dbReference type="ARBA" id="ARBA00004123"/>
    </source>
</evidence>
<dbReference type="GO" id="GO:0008270">
    <property type="term" value="F:zinc ion binding"/>
    <property type="evidence" value="ECO:0007669"/>
    <property type="project" value="UniProtKB-KW"/>
</dbReference>
<evidence type="ECO:0000256" key="7">
    <source>
        <dbReference type="ARBA" id="ARBA00022490"/>
    </source>
</evidence>
<dbReference type="GO" id="GO:0005634">
    <property type="term" value="C:nucleus"/>
    <property type="evidence" value="ECO:0007669"/>
    <property type="project" value="UniProtKB-SubCell"/>
</dbReference>
<dbReference type="SUPFAM" id="SSF57850">
    <property type="entry name" value="RING/U-box"/>
    <property type="match status" value="1"/>
</dbReference>
<evidence type="ECO:0000256" key="11">
    <source>
        <dbReference type="ARBA" id="ARBA00022771"/>
    </source>
</evidence>
<dbReference type="PANTHER" id="PTHR12603">
    <property type="entry name" value="CCR4-NOT TRANSCRIPTION COMPLEX RELATED"/>
    <property type="match status" value="1"/>
</dbReference>
<keyword evidence="14" id="KW-0832">Ubl conjugation</keyword>
<keyword evidence="13 26" id="KW-0862">Zinc</keyword>
<reference evidence="32" key="2">
    <citation type="submission" date="2025-09" db="UniProtKB">
        <authorList>
            <consortium name="Ensembl"/>
        </authorList>
    </citation>
    <scope>IDENTIFICATION</scope>
</reference>
<keyword evidence="15 25" id="KW-0694">RNA-binding</keyword>
<comment type="subunit">
    <text evidence="19">Interacts with CNOT1 via its C-terminus but does not stably associate with the CCR4-NOT complex. Interacts (via RING domain) with UBE2D2. Interacts with ABCE1, PINK1 and PELO.</text>
</comment>
<evidence type="ECO:0000256" key="17">
    <source>
        <dbReference type="ARBA" id="ARBA00023242"/>
    </source>
</evidence>
<dbReference type="CDD" id="cd12438">
    <property type="entry name" value="RRM_CNOT4"/>
    <property type="match status" value="1"/>
</dbReference>
<evidence type="ECO:0000256" key="19">
    <source>
        <dbReference type="ARBA" id="ARBA00062432"/>
    </source>
</evidence>
<keyword evidence="16 27" id="KW-0175">Coiled coil</keyword>
<evidence type="ECO:0000256" key="26">
    <source>
        <dbReference type="PROSITE-ProRule" id="PRU00723"/>
    </source>
</evidence>
<evidence type="ECO:0000259" key="30">
    <source>
        <dbReference type="PROSITE" id="PS50102"/>
    </source>
</evidence>
<dbReference type="GO" id="GO:0030014">
    <property type="term" value="C:CCR4-NOT complex"/>
    <property type="evidence" value="ECO:0007669"/>
    <property type="project" value="InterPro"/>
</dbReference>
<dbReference type="PANTHER" id="PTHR12603:SF0">
    <property type="entry name" value="CCR4-NOT TRANSCRIPTION COMPLEX SUBUNIT 4"/>
    <property type="match status" value="1"/>
</dbReference>
<evidence type="ECO:0000256" key="5">
    <source>
        <dbReference type="ARBA" id="ARBA00012483"/>
    </source>
</evidence>
<dbReference type="InterPro" id="IPR000571">
    <property type="entry name" value="Znf_CCCH"/>
</dbReference>
<feature type="domain" description="C3H1-type" evidence="31">
    <location>
        <begin position="190"/>
        <end position="217"/>
    </location>
</feature>
<dbReference type="AlphaFoldDB" id="A0A9J7YD88"/>
<feature type="region of interest" description="Disordered" evidence="28">
    <location>
        <begin position="336"/>
        <end position="370"/>
    </location>
</feature>
<evidence type="ECO:0000256" key="20">
    <source>
        <dbReference type="ARBA" id="ARBA00071435"/>
    </source>
</evidence>
<dbReference type="InterPro" id="IPR034261">
    <property type="entry name" value="CNOT4_RRM"/>
</dbReference>
<comment type="catalytic activity">
    <reaction evidence="1">
        <text>S-ubiquitinyl-[E2 ubiquitin-conjugating enzyme]-L-cysteine + [acceptor protein]-L-lysine = [E2 ubiquitin-conjugating enzyme]-L-cysteine + N(6)-ubiquitinyl-[acceptor protein]-L-lysine.</text>
        <dbReference type="EC" id="2.3.2.27"/>
    </reaction>
</comment>
<keyword evidence="8" id="KW-0597">Phosphoprotein</keyword>
<evidence type="ECO:0000256" key="28">
    <source>
        <dbReference type="SAM" id="MobiDB-lite"/>
    </source>
</evidence>
<evidence type="ECO:0000256" key="18">
    <source>
        <dbReference type="ARBA" id="ARBA00057081"/>
    </source>
</evidence>
<dbReference type="InterPro" id="IPR013083">
    <property type="entry name" value="Znf_RING/FYVE/PHD"/>
</dbReference>
<dbReference type="SMART" id="SM00361">
    <property type="entry name" value="RRM_1"/>
    <property type="match status" value="1"/>
</dbReference>
<evidence type="ECO:0000256" key="23">
    <source>
        <dbReference type="ARBA" id="ARBA00083547"/>
    </source>
</evidence>
<evidence type="ECO:0000256" key="27">
    <source>
        <dbReference type="SAM" id="Coils"/>
    </source>
</evidence>
<comment type="pathway">
    <text evidence="4">Protein modification; protein ubiquitination.</text>
</comment>
<dbReference type="InterPro" id="IPR039515">
    <property type="entry name" value="NOT4_mRING-HC-C4C4"/>
</dbReference>
<keyword evidence="17" id="KW-0539">Nucleus</keyword>
<evidence type="ECO:0000256" key="16">
    <source>
        <dbReference type="ARBA" id="ARBA00023054"/>
    </source>
</evidence>
<feature type="zinc finger region" description="C3H1-type" evidence="26">
    <location>
        <begin position="190"/>
        <end position="217"/>
    </location>
</feature>
<dbReference type="InterPro" id="IPR035979">
    <property type="entry name" value="RBD_domain_sf"/>
</dbReference>
<evidence type="ECO:0000256" key="10">
    <source>
        <dbReference type="ARBA" id="ARBA00022723"/>
    </source>
</evidence>
<feature type="coiled-coil region" evidence="27">
    <location>
        <begin position="68"/>
        <end position="98"/>
    </location>
</feature>
<keyword evidence="11 26" id="KW-0863">Zinc-finger</keyword>
<dbReference type="PROSITE" id="PS50103">
    <property type="entry name" value="ZF_C3H1"/>
    <property type="match status" value="1"/>
</dbReference>
<evidence type="ECO:0000256" key="15">
    <source>
        <dbReference type="ARBA" id="ARBA00022884"/>
    </source>
</evidence>
<keyword evidence="12" id="KW-0833">Ubl conjugation pathway</keyword>
<dbReference type="Proteomes" id="UP001108240">
    <property type="component" value="Unplaced"/>
</dbReference>
<feature type="compositionally biased region" description="Polar residues" evidence="28">
    <location>
        <begin position="437"/>
        <end position="450"/>
    </location>
</feature>
<evidence type="ECO:0000313" key="33">
    <source>
        <dbReference type="Proteomes" id="UP001108240"/>
    </source>
</evidence>
<dbReference type="Pfam" id="PF14570">
    <property type="entry name" value="zf-RING_4"/>
    <property type="match status" value="1"/>
</dbReference>
<evidence type="ECO:0000256" key="3">
    <source>
        <dbReference type="ARBA" id="ARBA00004496"/>
    </source>
</evidence>
<proteinExistence type="predicted"/>
<keyword evidence="6" id="KW-0488">Methylation</keyword>
<feature type="region of interest" description="Disordered" evidence="28">
    <location>
        <begin position="429"/>
        <end position="450"/>
    </location>
</feature>
<dbReference type="PROSITE" id="PS50102">
    <property type="entry name" value="RRM"/>
    <property type="match status" value="1"/>
</dbReference>
<evidence type="ECO:0000256" key="13">
    <source>
        <dbReference type="ARBA" id="ARBA00022833"/>
    </source>
</evidence>
<organism evidence="32 33">
    <name type="scientific">Cyprinus carpio carpio</name>
    <dbReference type="NCBI Taxonomy" id="630221"/>
    <lineage>
        <taxon>Eukaryota</taxon>
        <taxon>Metazoa</taxon>
        <taxon>Chordata</taxon>
        <taxon>Craniata</taxon>
        <taxon>Vertebrata</taxon>
        <taxon>Euteleostomi</taxon>
        <taxon>Actinopterygii</taxon>
        <taxon>Neopterygii</taxon>
        <taxon>Teleostei</taxon>
        <taxon>Ostariophysi</taxon>
        <taxon>Cypriniformes</taxon>
        <taxon>Cyprinidae</taxon>
        <taxon>Cyprininae</taxon>
        <taxon>Cyprinus</taxon>
    </lineage>
</organism>
<evidence type="ECO:0000313" key="32">
    <source>
        <dbReference type="Ensembl" id="ENSCCRP00000118144.1"/>
    </source>
</evidence>
<keyword evidence="7" id="KW-0963">Cytoplasm</keyword>
<keyword evidence="33" id="KW-1185">Reference proteome</keyword>
<feature type="compositionally biased region" description="Low complexity" evidence="28">
    <location>
        <begin position="288"/>
        <end position="297"/>
    </location>
</feature>
<dbReference type="InterPro" id="IPR012677">
    <property type="entry name" value="Nucleotide-bd_a/b_plait_sf"/>
</dbReference>
<reference evidence="32" key="1">
    <citation type="submission" date="2025-08" db="UniProtKB">
        <authorList>
            <consortium name="Ensembl"/>
        </authorList>
    </citation>
    <scope>IDENTIFICATION</scope>
</reference>
<dbReference type="GO" id="GO:0005829">
    <property type="term" value="C:cytosol"/>
    <property type="evidence" value="ECO:0007669"/>
    <property type="project" value="UniProtKB-ARBA"/>
</dbReference>
<dbReference type="GO" id="GO:0016567">
    <property type="term" value="P:protein ubiquitination"/>
    <property type="evidence" value="ECO:0007669"/>
    <property type="project" value="TreeGrafter"/>
</dbReference>
<keyword evidence="9" id="KW-0808">Transferase</keyword>
<dbReference type="Gene3D" id="3.30.40.10">
    <property type="entry name" value="Zinc/RING finger domain, C3HC4 (zinc finger)"/>
    <property type="match status" value="1"/>
</dbReference>
<accession>A0A9J7YD88</accession>
<dbReference type="SUPFAM" id="SSF54928">
    <property type="entry name" value="RNA-binding domain, RBD"/>
    <property type="match status" value="1"/>
</dbReference>
<dbReference type="EC" id="2.3.2.27" evidence="5"/>
<dbReference type="InterPro" id="IPR039780">
    <property type="entry name" value="Mot2"/>
</dbReference>
<evidence type="ECO:0000256" key="24">
    <source>
        <dbReference type="ARBA" id="ARBA00083942"/>
    </source>
</evidence>
<evidence type="ECO:0000256" key="4">
    <source>
        <dbReference type="ARBA" id="ARBA00004906"/>
    </source>
</evidence>
<dbReference type="GO" id="GO:0061630">
    <property type="term" value="F:ubiquitin protein ligase activity"/>
    <property type="evidence" value="ECO:0007669"/>
    <property type="project" value="UniProtKB-EC"/>
</dbReference>
<evidence type="ECO:0000256" key="9">
    <source>
        <dbReference type="ARBA" id="ARBA00022679"/>
    </source>
</evidence>